<protein>
    <recommendedName>
        <fullName evidence="4 11">Protoporphyrinogen oxidase</fullName>
        <ecNumber evidence="4 11">1.3.3.4</ecNumber>
    </recommendedName>
</protein>
<keyword evidence="6 11" id="KW-0274">FAD</keyword>
<keyword evidence="8 11" id="KW-0350">Heme biosynthesis</keyword>
<name>A0A9P6EIA5_9AGAR</name>
<dbReference type="PANTHER" id="PTHR42923:SF3">
    <property type="entry name" value="PROTOPORPHYRINOGEN OXIDASE"/>
    <property type="match status" value="1"/>
</dbReference>
<evidence type="ECO:0000259" key="12">
    <source>
        <dbReference type="Pfam" id="PF01593"/>
    </source>
</evidence>
<dbReference type="InterPro" id="IPR002937">
    <property type="entry name" value="Amino_oxidase"/>
</dbReference>
<dbReference type="EC" id="1.3.3.4" evidence="4 11"/>
<comment type="similarity">
    <text evidence="3 11">Belongs to the protoporphyrinogen/coproporphyrinogen oxidase family. Protoporphyrinogen oxidase subfamily.</text>
</comment>
<evidence type="ECO:0000256" key="8">
    <source>
        <dbReference type="ARBA" id="ARBA00023133"/>
    </source>
</evidence>
<dbReference type="InterPro" id="IPR004572">
    <property type="entry name" value="Protoporphyrinogen_oxidase"/>
</dbReference>
<dbReference type="GO" id="GO:0006782">
    <property type="term" value="P:protoporphyrinogen IX biosynthetic process"/>
    <property type="evidence" value="ECO:0007669"/>
    <property type="project" value="UniProtKB-UniRule"/>
</dbReference>
<evidence type="ECO:0000313" key="14">
    <source>
        <dbReference type="Proteomes" id="UP000807306"/>
    </source>
</evidence>
<dbReference type="InterPro" id="IPR050464">
    <property type="entry name" value="Zeta_carotene_desat/Oxidored"/>
</dbReference>
<evidence type="ECO:0000313" key="13">
    <source>
        <dbReference type="EMBL" id="KAF9530183.1"/>
    </source>
</evidence>
<evidence type="ECO:0000256" key="1">
    <source>
        <dbReference type="ARBA" id="ARBA00002600"/>
    </source>
</evidence>
<dbReference type="InterPro" id="IPR036188">
    <property type="entry name" value="FAD/NAD-bd_sf"/>
</dbReference>
<reference evidence="13" key="1">
    <citation type="submission" date="2020-11" db="EMBL/GenBank/DDBJ databases">
        <authorList>
            <consortium name="DOE Joint Genome Institute"/>
            <person name="Ahrendt S."/>
            <person name="Riley R."/>
            <person name="Andreopoulos W."/>
            <person name="Labutti K."/>
            <person name="Pangilinan J."/>
            <person name="Ruiz-Duenas F.J."/>
            <person name="Barrasa J.M."/>
            <person name="Sanchez-Garcia M."/>
            <person name="Camarero S."/>
            <person name="Miyauchi S."/>
            <person name="Serrano A."/>
            <person name="Linde D."/>
            <person name="Babiker R."/>
            <person name="Drula E."/>
            <person name="Ayuso-Fernandez I."/>
            <person name="Pacheco R."/>
            <person name="Padilla G."/>
            <person name="Ferreira P."/>
            <person name="Barriuso J."/>
            <person name="Kellner H."/>
            <person name="Castanera R."/>
            <person name="Alfaro M."/>
            <person name="Ramirez L."/>
            <person name="Pisabarro A.G."/>
            <person name="Kuo A."/>
            <person name="Tritt A."/>
            <person name="Lipzen A."/>
            <person name="He G."/>
            <person name="Yan M."/>
            <person name="Ng V."/>
            <person name="Cullen D."/>
            <person name="Martin F."/>
            <person name="Rosso M.-N."/>
            <person name="Henrissat B."/>
            <person name="Hibbett D."/>
            <person name="Martinez A.T."/>
            <person name="Grigoriev I.V."/>
        </authorList>
    </citation>
    <scope>NUCLEOTIDE SEQUENCE</scope>
    <source>
        <strain evidence="13">CBS 506.95</strain>
    </source>
</reference>
<comment type="catalytic activity">
    <reaction evidence="10 11">
        <text>protoporphyrinogen IX + 3 O2 = protoporphyrin IX + 3 H2O2</text>
        <dbReference type="Rhea" id="RHEA:25576"/>
        <dbReference type="ChEBI" id="CHEBI:15379"/>
        <dbReference type="ChEBI" id="CHEBI:16240"/>
        <dbReference type="ChEBI" id="CHEBI:57306"/>
        <dbReference type="ChEBI" id="CHEBI:57307"/>
        <dbReference type="EC" id="1.3.3.4"/>
    </reaction>
</comment>
<comment type="caution">
    <text evidence="13">The sequence shown here is derived from an EMBL/GenBank/DDBJ whole genome shotgun (WGS) entry which is preliminary data.</text>
</comment>
<evidence type="ECO:0000256" key="11">
    <source>
        <dbReference type="RuleBase" id="RU367069"/>
    </source>
</evidence>
<feature type="domain" description="Amine oxidase" evidence="12">
    <location>
        <begin position="13"/>
        <end position="417"/>
    </location>
</feature>
<dbReference type="Pfam" id="PF01593">
    <property type="entry name" value="Amino_oxidase"/>
    <property type="match status" value="1"/>
</dbReference>
<keyword evidence="9 11" id="KW-0627">Porphyrin biosynthesis</keyword>
<comment type="pathway">
    <text evidence="2 11">Porphyrin-containing compound metabolism; protoporphyrin-IX biosynthesis; protoporphyrin-IX from protoporphyrinogen-IX: step 1/1.</text>
</comment>
<comment type="subcellular location">
    <subcellularLocation>
        <location evidence="11">Mitochondrion inner membrane</location>
    </subcellularLocation>
</comment>
<dbReference type="NCBIfam" id="TIGR00562">
    <property type="entry name" value="proto_IX_ox"/>
    <property type="match status" value="1"/>
</dbReference>
<evidence type="ECO:0000256" key="7">
    <source>
        <dbReference type="ARBA" id="ARBA00023002"/>
    </source>
</evidence>
<evidence type="ECO:0000256" key="9">
    <source>
        <dbReference type="ARBA" id="ARBA00023244"/>
    </source>
</evidence>
<organism evidence="13 14">
    <name type="scientific">Crepidotus variabilis</name>
    <dbReference type="NCBI Taxonomy" id="179855"/>
    <lineage>
        <taxon>Eukaryota</taxon>
        <taxon>Fungi</taxon>
        <taxon>Dikarya</taxon>
        <taxon>Basidiomycota</taxon>
        <taxon>Agaricomycotina</taxon>
        <taxon>Agaricomycetes</taxon>
        <taxon>Agaricomycetidae</taxon>
        <taxon>Agaricales</taxon>
        <taxon>Agaricineae</taxon>
        <taxon>Crepidotaceae</taxon>
        <taxon>Crepidotus</taxon>
    </lineage>
</organism>
<evidence type="ECO:0000256" key="10">
    <source>
        <dbReference type="ARBA" id="ARBA00047554"/>
    </source>
</evidence>
<dbReference type="GO" id="GO:0004729">
    <property type="term" value="F:oxygen-dependent protoporphyrinogen oxidase activity"/>
    <property type="evidence" value="ECO:0007669"/>
    <property type="project" value="UniProtKB-UniRule"/>
</dbReference>
<dbReference type="Gene3D" id="3.50.50.60">
    <property type="entry name" value="FAD/NAD(P)-binding domain"/>
    <property type="match status" value="1"/>
</dbReference>
<dbReference type="Proteomes" id="UP000807306">
    <property type="component" value="Unassembled WGS sequence"/>
</dbReference>
<dbReference type="SUPFAM" id="SSF51905">
    <property type="entry name" value="FAD/NAD(P)-binding domain"/>
    <property type="match status" value="1"/>
</dbReference>
<gene>
    <name evidence="13" type="ORF">CPB83DRAFT_788697</name>
</gene>
<dbReference type="OrthoDB" id="438553at2759"/>
<dbReference type="SUPFAM" id="SSF54373">
    <property type="entry name" value="FAD-linked reductases, C-terminal domain"/>
    <property type="match status" value="1"/>
</dbReference>
<dbReference type="EMBL" id="MU157841">
    <property type="protein sequence ID" value="KAF9530183.1"/>
    <property type="molecule type" value="Genomic_DNA"/>
</dbReference>
<evidence type="ECO:0000256" key="4">
    <source>
        <dbReference type="ARBA" id="ARBA00012867"/>
    </source>
</evidence>
<evidence type="ECO:0000256" key="2">
    <source>
        <dbReference type="ARBA" id="ARBA00005073"/>
    </source>
</evidence>
<dbReference type="GO" id="GO:0005743">
    <property type="term" value="C:mitochondrial inner membrane"/>
    <property type="evidence" value="ECO:0007669"/>
    <property type="project" value="UniProtKB-SubCell"/>
</dbReference>
<comment type="cofactor">
    <cofactor evidence="11">
        <name>FAD</name>
        <dbReference type="ChEBI" id="CHEBI:57692"/>
    </cofactor>
    <text evidence="11">Binds 1 FAD per subunit.</text>
</comment>
<sequence length="520" mass="56977">MAPRSIAVLGGGLTGLSSAFHLARKFPACQINLLEMQPRLGGWVQTKRVDIPAVGTSVVLEGGPRTLQPRGKSVLELINILGLKDKLLRIPNIAASAKARYVYIPPSYNLQLSGLQRLPSSFASFLVSPFAPIFIPGGIRDLFTRWNRSPDKLDESVHSLLSRRFGETIALMLGSALVHGVYAADSRRLSVKAAFPILLAAEERGGGSVVRGLLFSSQKKNQVNESYEFGGLEDYMRNTAVYSFKDGMATLTKAIEDHLMTIPNVNIVKETQILSVNQLDDQSLQITHTSGNPIHTTHAVSALPLLTLHSLLTKSSNANLYLPHLQTNPTSSVQVVNLVFPCPPIDVHPEGFGYLIPRPPSGYPSDLEKSSAGILGTVFDSCSLHEQDTPSTQDYYRAAPYTKLTVMVGGPYPRRPLPEDFSSIANTTAEAPEYIRRILQELQVHLKRDLPNPVYWRVWNNEDCIPTMLPGHVERVRELKSALEKNWGGRLAVVSSGVGGVSVPDCVEAGRQVGSDWEEF</sequence>
<dbReference type="AlphaFoldDB" id="A0A9P6EIA5"/>
<proteinExistence type="inferred from homology"/>
<accession>A0A9P6EIA5</accession>
<keyword evidence="7 11" id="KW-0560">Oxidoreductase</keyword>
<keyword evidence="5 11" id="KW-0285">Flavoprotein</keyword>
<evidence type="ECO:0000256" key="5">
    <source>
        <dbReference type="ARBA" id="ARBA00022630"/>
    </source>
</evidence>
<dbReference type="PANTHER" id="PTHR42923">
    <property type="entry name" value="PROTOPORPHYRINOGEN OXIDASE"/>
    <property type="match status" value="1"/>
</dbReference>
<evidence type="ECO:0000256" key="3">
    <source>
        <dbReference type="ARBA" id="ARBA00010551"/>
    </source>
</evidence>
<comment type="function">
    <text evidence="1 11">Catalyzes the 6-electron oxidation of protoporphyrinogen-IX to form protoporphyrin-IX.</text>
</comment>
<evidence type="ECO:0000256" key="6">
    <source>
        <dbReference type="ARBA" id="ARBA00022827"/>
    </source>
</evidence>
<keyword evidence="14" id="KW-1185">Reference proteome</keyword>